<evidence type="ECO:0000313" key="2">
    <source>
        <dbReference type="Proteomes" id="UP000829720"/>
    </source>
</evidence>
<dbReference type="PANTHER" id="PTHR41161">
    <property type="entry name" value="PROTEIN NCBP2AS2"/>
    <property type="match status" value="1"/>
</dbReference>
<proteinExistence type="predicted"/>
<name>A0A8T3CH21_9TELE</name>
<dbReference type="OrthoDB" id="5950777at2759"/>
<reference evidence="1" key="1">
    <citation type="submission" date="2021-01" db="EMBL/GenBank/DDBJ databases">
        <authorList>
            <person name="Zahm M."/>
            <person name="Roques C."/>
            <person name="Cabau C."/>
            <person name="Klopp C."/>
            <person name="Donnadieu C."/>
            <person name="Jouanno E."/>
            <person name="Lampietro C."/>
            <person name="Louis A."/>
            <person name="Herpin A."/>
            <person name="Echchiki A."/>
            <person name="Berthelot C."/>
            <person name="Parey E."/>
            <person name="Roest-Crollius H."/>
            <person name="Braasch I."/>
            <person name="Postlethwait J."/>
            <person name="Bobe J."/>
            <person name="Montfort J."/>
            <person name="Bouchez O."/>
            <person name="Begum T."/>
            <person name="Mejri S."/>
            <person name="Adams A."/>
            <person name="Chen W.-J."/>
            <person name="Guiguen Y."/>
        </authorList>
    </citation>
    <scope>NUCLEOTIDE SEQUENCE</scope>
    <source>
        <tissue evidence="1">Blood</tissue>
    </source>
</reference>
<evidence type="ECO:0000313" key="1">
    <source>
        <dbReference type="EMBL" id="KAI1883257.1"/>
    </source>
</evidence>
<gene>
    <name evidence="1" type="ORF">AGOR_G00243350</name>
</gene>
<dbReference type="PANTHER" id="PTHR41161:SF1">
    <property type="entry name" value="PROTEIN NCBP2AS2"/>
    <property type="match status" value="1"/>
</dbReference>
<comment type="caution">
    <text evidence="1">The sequence shown here is derived from an EMBL/GenBank/DDBJ whole genome shotgun (WGS) entry which is preliminary data.</text>
</comment>
<organism evidence="1 2">
    <name type="scientific">Albula goreensis</name>
    <dbReference type="NCBI Taxonomy" id="1534307"/>
    <lineage>
        <taxon>Eukaryota</taxon>
        <taxon>Metazoa</taxon>
        <taxon>Chordata</taxon>
        <taxon>Craniata</taxon>
        <taxon>Vertebrata</taxon>
        <taxon>Euteleostomi</taxon>
        <taxon>Actinopterygii</taxon>
        <taxon>Neopterygii</taxon>
        <taxon>Teleostei</taxon>
        <taxon>Albuliformes</taxon>
        <taxon>Albulidae</taxon>
        <taxon>Albula</taxon>
    </lineage>
</organism>
<keyword evidence="2" id="KW-1185">Reference proteome</keyword>
<sequence>MSHGLNFYNTAELWQQVNIARGKMVLKRLLFTLLNNAQVIEKLSESRPIRRAAQITAFAIIKARIAGQDATTKLLRSDTVRQIRQEAAGSMPRDLGEMGRKAERLRQTFVKEVREGVRDASRQIKNKDK</sequence>
<dbReference type="EMBL" id="JAERUA010000024">
    <property type="protein sequence ID" value="KAI1883257.1"/>
    <property type="molecule type" value="Genomic_DNA"/>
</dbReference>
<dbReference type="InterPro" id="IPR042407">
    <property type="entry name" value="NCBP2-AS2"/>
</dbReference>
<accession>A0A8T3CH21</accession>
<dbReference type="AlphaFoldDB" id="A0A8T3CH21"/>
<dbReference type="Proteomes" id="UP000829720">
    <property type="component" value="Unassembled WGS sequence"/>
</dbReference>
<protein>
    <submittedName>
        <fullName evidence="1">Uncharacterized protein</fullName>
    </submittedName>
</protein>